<dbReference type="InterPro" id="IPR008279">
    <property type="entry name" value="PEP-util_enz_mobile_dom"/>
</dbReference>
<keyword evidence="3" id="KW-1185">Reference proteome</keyword>
<dbReference type="SUPFAM" id="SSF52009">
    <property type="entry name" value="Phosphohistidine domain"/>
    <property type="match status" value="1"/>
</dbReference>
<name>A0ABT3CIM1_9MYCO</name>
<accession>A0ABT3CIM1</accession>
<comment type="caution">
    <text evidence="2">The sequence shown here is derived from an EMBL/GenBank/DDBJ whole genome shotgun (WGS) entry which is preliminary data.</text>
</comment>
<dbReference type="InterPro" id="IPR036637">
    <property type="entry name" value="Phosphohistidine_dom_sf"/>
</dbReference>
<dbReference type="InterPro" id="IPR051549">
    <property type="entry name" value="PEP_Utilizing_Enz"/>
</dbReference>
<dbReference type="InterPro" id="IPR036291">
    <property type="entry name" value="NAD(P)-bd_dom_sf"/>
</dbReference>
<dbReference type="SUPFAM" id="SSF51735">
    <property type="entry name" value="NAD(P)-binding Rossmann-fold domains"/>
    <property type="match status" value="1"/>
</dbReference>
<dbReference type="PANTHER" id="PTHR43615:SF1">
    <property type="entry name" value="PPDK_N DOMAIN-CONTAINING PROTEIN"/>
    <property type="match status" value="1"/>
</dbReference>
<organism evidence="2 3">
    <name type="scientific">Mycolicibacterium komossense</name>
    <dbReference type="NCBI Taxonomy" id="1779"/>
    <lineage>
        <taxon>Bacteria</taxon>
        <taxon>Bacillati</taxon>
        <taxon>Actinomycetota</taxon>
        <taxon>Actinomycetes</taxon>
        <taxon>Mycobacteriales</taxon>
        <taxon>Mycobacteriaceae</taxon>
        <taxon>Mycolicibacterium</taxon>
    </lineage>
</organism>
<evidence type="ECO:0000313" key="2">
    <source>
        <dbReference type="EMBL" id="MCV7229394.1"/>
    </source>
</evidence>
<gene>
    <name evidence="2" type="ORF">H7J73_25615</name>
</gene>
<dbReference type="Proteomes" id="UP001526201">
    <property type="component" value="Unassembled WGS sequence"/>
</dbReference>
<dbReference type="EMBL" id="JACKTY010000041">
    <property type="protein sequence ID" value="MCV7229394.1"/>
    <property type="molecule type" value="Genomic_DNA"/>
</dbReference>
<protein>
    <recommendedName>
        <fullName evidence="1">PEP-utilising enzyme mobile domain-containing protein</fullName>
    </recommendedName>
</protein>
<dbReference type="Pfam" id="PF00391">
    <property type="entry name" value="PEP-utilizers"/>
    <property type="match status" value="1"/>
</dbReference>
<reference evidence="2 3" key="1">
    <citation type="journal article" date="2022" name="BMC Genomics">
        <title>Comparative genome analysis of mycobacteria focusing on tRNA and non-coding RNA.</title>
        <authorList>
            <person name="Behra P.R.K."/>
            <person name="Pettersson B.M.F."/>
            <person name="Ramesh M."/>
            <person name="Das S."/>
            <person name="Dasgupta S."/>
            <person name="Kirsebom L.A."/>
        </authorList>
    </citation>
    <scope>NUCLEOTIDE SEQUENCE [LARGE SCALE GENOMIC DNA]</scope>
    <source>
        <strain evidence="2 3">DSM 44078</strain>
    </source>
</reference>
<feature type="domain" description="PEP-utilising enzyme mobile" evidence="1">
    <location>
        <begin position="736"/>
        <end position="806"/>
    </location>
</feature>
<evidence type="ECO:0000259" key="1">
    <source>
        <dbReference type="Pfam" id="PF00391"/>
    </source>
</evidence>
<dbReference type="PANTHER" id="PTHR43615">
    <property type="entry name" value="PHOSPHOENOLPYRUVATE SYNTHASE-RELATED"/>
    <property type="match status" value="1"/>
</dbReference>
<proteinExistence type="predicted"/>
<sequence>MRVVVFGADTVLGRGVAAHLISRGHDLVGVGRCRPESWSGAVGFVSNDVACGGLGFLFAGADVVAVCGSGSISADDLARALTVSPVRVVAVASPEADLARSAGADLITVRAAVAVGRDADDALVALFTTPLVPAARTTVDRPLRVVHPHDLRRVFVRAVIDGAGRTGTYDIAAKGHTTIRAMAAAIGRRAVAVPFPRTATAALFGDRLAERAVPLPADWNVEPCWTAADCVEDFVLACRGRVTMNGKTVALPWRLPRVREIPAADSPAADGVVPVAAGIAGANGEFDTPIDPRFPAFVATNLSEALPGPFSPCSASVTVMGTRAAGVVISRRLRPGGAVQSEMSRRATGVFGHRLYAGLTSGHFMAQTVPFVDPDVIVAGFFGDTAAQLPLVGPEGPLVERRDLLAGLRGIATFANNLVSLSGGGCWDTRDFSADVARLEELAAEVDGTDDDRLRALILLGRDHVVQGWVLAAASLLICTAYGVILRLLCGREVVPTAGSDVTSAQSLGAVHRLAALAGSEPHIARLLGESTIDDLPSRSPAFYAALTRELGAIGHRGPGEVEMDCLTFADDPELLLRTVAKAATVSPRALPPKARVPLVARPIAAVSAAQLRAREVRRDRMVRAIWVLRKLLREYGRRRYKAGEFGQPDDVFYLTVDELGAPPPDVAATVARRRAQREALRGLPPPAAFSGTWVPVVSTDCRLTAGDTLWGMGVSAGRARGRVRVIGPGAIDELQPGEILVAKVTDIGYTPAFAYVAAVVTELGGPISHAAIVAREYGLPCVVNVSGAADRLRTGAVIEVDGVDGRITVLSV</sequence>
<dbReference type="Gene3D" id="3.50.30.10">
    <property type="entry name" value="Phosphohistidine domain"/>
    <property type="match status" value="1"/>
</dbReference>
<evidence type="ECO:0000313" key="3">
    <source>
        <dbReference type="Proteomes" id="UP001526201"/>
    </source>
</evidence>